<proteinExistence type="predicted"/>
<evidence type="ECO:0000313" key="1">
    <source>
        <dbReference type="EMBL" id="TSE33536.1"/>
    </source>
</evidence>
<dbReference type="Proteomes" id="UP000317763">
    <property type="component" value="Unassembled WGS sequence"/>
</dbReference>
<dbReference type="AlphaFoldDB" id="A0A554XCI8"/>
<dbReference type="EMBL" id="VJOM01000003">
    <property type="protein sequence ID" value="TSE33536.1"/>
    <property type="molecule type" value="Genomic_DNA"/>
</dbReference>
<name>A0A554XCI8_9BURK</name>
<evidence type="ECO:0000313" key="2">
    <source>
        <dbReference type="Proteomes" id="UP000317763"/>
    </source>
</evidence>
<protein>
    <submittedName>
        <fullName evidence="1">YqjK-like protein</fullName>
    </submittedName>
</protein>
<keyword evidence="2" id="KW-1185">Reference proteome</keyword>
<dbReference type="Pfam" id="PF13997">
    <property type="entry name" value="YqjK"/>
    <property type="match status" value="1"/>
</dbReference>
<comment type="caution">
    <text evidence="1">The sequence shown here is derived from an EMBL/GenBank/DDBJ whole genome shotgun (WGS) entry which is preliminary data.</text>
</comment>
<accession>A0A554XCI8</accession>
<organism evidence="1 2">
    <name type="scientific">Tepidimonas taiwanensis</name>
    <dbReference type="NCBI Taxonomy" id="307486"/>
    <lineage>
        <taxon>Bacteria</taxon>
        <taxon>Pseudomonadati</taxon>
        <taxon>Pseudomonadota</taxon>
        <taxon>Betaproteobacteria</taxon>
        <taxon>Burkholderiales</taxon>
        <taxon>Tepidimonas</taxon>
    </lineage>
</organism>
<dbReference type="InterPro" id="IPR025612">
    <property type="entry name" value="YqjK"/>
</dbReference>
<gene>
    <name evidence="1" type="ORF">Ttaiw_00462</name>
</gene>
<reference evidence="1 2" key="1">
    <citation type="submission" date="2019-07" db="EMBL/GenBank/DDBJ databases">
        <title>Tepidimonas taiwanensis I1-1 draft genome.</title>
        <authorList>
            <person name="Da Costa M.S."/>
            <person name="Froufe H.J.C."/>
            <person name="Egas C."/>
            <person name="Albuquerque L."/>
        </authorList>
    </citation>
    <scope>NUCLEOTIDE SEQUENCE [LARGE SCALE GENOMIC DNA]</scope>
    <source>
        <strain evidence="1 2">I1-1</strain>
    </source>
</reference>
<sequence>MAARTDTPTAIPLRERLSTRRQALLQRSAELRERLSREVQVLRPAADGVDRVRAGWRWLRAHPWVPVVGAFALALYRPRRAWATLWLVWRGWRWWRRVEPLWVRVTGRASRRASGWPA</sequence>
<dbReference type="RefSeq" id="WP_161936800.1">
    <property type="nucleotide sequence ID" value="NZ_CP083911.1"/>
</dbReference>
<dbReference type="STRING" id="307486.GCA_000807215_00862"/>